<sequence length="15" mass="1733">MINNPRCGLFLVIWG</sequence>
<protein>
    <submittedName>
        <fullName evidence="1">Uncharacterized protein</fullName>
    </submittedName>
</protein>
<reference evidence="1" key="1">
    <citation type="submission" date="2014-11" db="EMBL/GenBank/DDBJ databases">
        <authorList>
            <person name="Amaro Gonzalez C."/>
        </authorList>
    </citation>
    <scope>NUCLEOTIDE SEQUENCE</scope>
</reference>
<evidence type="ECO:0000313" key="1">
    <source>
        <dbReference type="EMBL" id="JAH54638.1"/>
    </source>
</evidence>
<reference evidence="1" key="2">
    <citation type="journal article" date="2015" name="Fish Shellfish Immunol.">
        <title>Early steps in the European eel (Anguilla anguilla)-Vibrio vulnificus interaction in the gills: Role of the RtxA13 toxin.</title>
        <authorList>
            <person name="Callol A."/>
            <person name="Pajuelo D."/>
            <person name="Ebbesson L."/>
            <person name="Teles M."/>
            <person name="MacKenzie S."/>
            <person name="Amaro C."/>
        </authorList>
    </citation>
    <scope>NUCLEOTIDE SEQUENCE</scope>
</reference>
<accession>A0A0E9TPH4</accession>
<name>A0A0E9TPH4_ANGAN</name>
<organism evidence="1">
    <name type="scientific">Anguilla anguilla</name>
    <name type="common">European freshwater eel</name>
    <name type="synonym">Muraena anguilla</name>
    <dbReference type="NCBI Taxonomy" id="7936"/>
    <lineage>
        <taxon>Eukaryota</taxon>
        <taxon>Metazoa</taxon>
        <taxon>Chordata</taxon>
        <taxon>Craniata</taxon>
        <taxon>Vertebrata</taxon>
        <taxon>Euteleostomi</taxon>
        <taxon>Actinopterygii</taxon>
        <taxon>Neopterygii</taxon>
        <taxon>Teleostei</taxon>
        <taxon>Anguilliformes</taxon>
        <taxon>Anguillidae</taxon>
        <taxon>Anguilla</taxon>
    </lineage>
</organism>
<dbReference type="EMBL" id="GBXM01053939">
    <property type="protein sequence ID" value="JAH54638.1"/>
    <property type="molecule type" value="Transcribed_RNA"/>
</dbReference>
<proteinExistence type="predicted"/>